<evidence type="ECO:0000313" key="3">
    <source>
        <dbReference type="Proteomes" id="UP000001556"/>
    </source>
</evidence>
<dbReference type="STRING" id="349161.Dred_0813"/>
<dbReference type="EMBL" id="CP000612">
    <property type="protein sequence ID" value="ABO49351.1"/>
    <property type="molecule type" value="Genomic_DNA"/>
</dbReference>
<dbReference type="AlphaFoldDB" id="A4J2P8"/>
<protein>
    <submittedName>
        <fullName evidence="2">Uncharacterized protein</fullName>
    </submittedName>
</protein>
<gene>
    <name evidence="2" type="ordered locus">Dred_0813</name>
</gene>
<dbReference type="RefSeq" id="WP_011877186.1">
    <property type="nucleotide sequence ID" value="NC_009253.1"/>
</dbReference>
<dbReference type="KEGG" id="drm:Dred_0813"/>
<evidence type="ECO:0000256" key="1">
    <source>
        <dbReference type="SAM" id="Phobius"/>
    </source>
</evidence>
<dbReference type="HOGENOM" id="CLU_1967026_0_0_9"/>
<feature type="transmembrane region" description="Helical" evidence="1">
    <location>
        <begin position="12"/>
        <end position="30"/>
    </location>
</feature>
<evidence type="ECO:0000313" key="2">
    <source>
        <dbReference type="EMBL" id="ABO49351.1"/>
    </source>
</evidence>
<reference evidence="2 3" key="1">
    <citation type="submission" date="2007-03" db="EMBL/GenBank/DDBJ databases">
        <title>Complete sequence of Desulfotomaculum reducens MI-1.</title>
        <authorList>
            <consortium name="US DOE Joint Genome Institute"/>
            <person name="Copeland A."/>
            <person name="Lucas S."/>
            <person name="Lapidus A."/>
            <person name="Barry K."/>
            <person name="Detter J.C."/>
            <person name="Glavina del Rio T."/>
            <person name="Hammon N."/>
            <person name="Israni S."/>
            <person name="Dalin E."/>
            <person name="Tice H."/>
            <person name="Pitluck S."/>
            <person name="Sims D."/>
            <person name="Brettin T."/>
            <person name="Bruce D."/>
            <person name="Han C."/>
            <person name="Tapia R."/>
            <person name="Schmutz J."/>
            <person name="Larimer F."/>
            <person name="Land M."/>
            <person name="Hauser L."/>
            <person name="Kyrpides N."/>
            <person name="Kim E."/>
            <person name="Tebo B.M."/>
            <person name="Richardson P."/>
        </authorList>
    </citation>
    <scope>NUCLEOTIDE SEQUENCE [LARGE SCALE GENOMIC DNA]</scope>
    <source>
        <strain evidence="2 3">MI-1</strain>
    </source>
</reference>
<name>A4J2P8_DESRM</name>
<organism evidence="2 3">
    <name type="scientific">Desulforamulus reducens (strain ATCC BAA-1160 / DSM 100696 / MI-1)</name>
    <name type="common">Desulfotomaculum reducens</name>
    <dbReference type="NCBI Taxonomy" id="349161"/>
    <lineage>
        <taxon>Bacteria</taxon>
        <taxon>Bacillati</taxon>
        <taxon>Bacillota</taxon>
        <taxon>Clostridia</taxon>
        <taxon>Eubacteriales</taxon>
        <taxon>Peptococcaceae</taxon>
        <taxon>Desulforamulus</taxon>
    </lineage>
</organism>
<dbReference type="Proteomes" id="UP000001556">
    <property type="component" value="Chromosome"/>
</dbReference>
<proteinExistence type="predicted"/>
<keyword evidence="1" id="KW-1133">Transmembrane helix</keyword>
<accession>A4J2P8</accession>
<sequence>MNNFKISKTIKIFLAGYLVGIFLTTAHFNYKINERDFLFSQLLKYHDAFIVSVSNTIKEMEREYGHKVAVSYSNKLKENFQNEHKKSINEYDAKKADEIFENNKRINSVYTHTYLSKNQSVYKDIVN</sequence>
<keyword evidence="1" id="KW-0812">Transmembrane</keyword>
<keyword evidence="3" id="KW-1185">Reference proteome</keyword>
<keyword evidence="1" id="KW-0472">Membrane</keyword>